<evidence type="ECO:0000313" key="2">
    <source>
        <dbReference type="Proteomes" id="UP001244443"/>
    </source>
</evidence>
<dbReference type="Proteomes" id="UP001244443">
    <property type="component" value="Chromosome"/>
</dbReference>
<dbReference type="AlphaFoldDB" id="A0AA49JDQ5"/>
<accession>A0AA49JDQ5</accession>
<organism evidence="1 2">
    <name type="scientific">Marivirga arenosa</name>
    <dbReference type="NCBI Taxonomy" id="3059076"/>
    <lineage>
        <taxon>Bacteria</taxon>
        <taxon>Pseudomonadati</taxon>
        <taxon>Bacteroidota</taxon>
        <taxon>Cytophagia</taxon>
        <taxon>Cytophagales</taxon>
        <taxon>Marivirgaceae</taxon>
        <taxon>Marivirga</taxon>
    </lineage>
</organism>
<reference evidence="1" key="1">
    <citation type="submission" date="2023-08" db="EMBL/GenBank/DDBJ databases">
        <title>Comparative genomics and taxonomic characterization of three novel marine species of genus Marivirga.</title>
        <authorList>
            <person name="Muhammad N."/>
            <person name="Kim S.-G."/>
        </authorList>
    </citation>
    <scope>NUCLEOTIDE SEQUENCE [LARGE SCALE GENOMIC DNA]</scope>
    <source>
        <strain evidence="1">ABR2-2</strain>
    </source>
</reference>
<protein>
    <submittedName>
        <fullName evidence="1">Uncharacterized protein</fullName>
    </submittedName>
</protein>
<dbReference type="RefSeq" id="WP_308358062.1">
    <property type="nucleotide sequence ID" value="NZ_CP129970.2"/>
</dbReference>
<gene>
    <name evidence="1" type="ORF">QYS48_06180</name>
</gene>
<evidence type="ECO:0000313" key="1">
    <source>
        <dbReference type="EMBL" id="WKK86522.2"/>
    </source>
</evidence>
<proteinExistence type="predicted"/>
<dbReference type="EMBL" id="CP129970">
    <property type="protein sequence ID" value="WKK86522.2"/>
    <property type="molecule type" value="Genomic_DNA"/>
</dbReference>
<sequence>MGVLRTVFRRNTHNSFFKALAGFGRSMNRFYENKNYDSKSNGEELLLKKLAKLNPRIVFDGGVNIGKYSKLLRITIKRLVLK</sequence>
<keyword evidence="2" id="KW-1185">Reference proteome</keyword>
<name>A0AA49JDQ5_9BACT</name>